<dbReference type="AlphaFoldDB" id="A0A7T0BY72"/>
<sequence>MKPFYRVLGALLCLISTASSIQASPAANNLQMTPEELHSLPENQRVILDTRSKWGYLWGHIPGAQSTGSWKDFATTKDGVQGQLNRDKKFLVEKLKKLGVSPGKAIFIYGDPENKWRQDGRFFWMFEFLGFKQVYLLQGGFDSWKKAGFPVERGSGNPPPGSTLNEQDIEFNPDTIADSNLIRGKLGQPNFVLIDNREKHEYEGSTPYGSSRGGHIPGAIHIDWRDFFTTKGQLKPGAELEGMLSQYKIKPGNEIVVYCTGGVRSAMAYFVFRTLGYSVRNYDGSWWDWSHNPALPAEIS</sequence>
<gene>
    <name evidence="4" type="ORF">G3M70_14880</name>
</gene>
<dbReference type="PROSITE" id="PS50206">
    <property type="entry name" value="RHODANESE_3"/>
    <property type="match status" value="2"/>
</dbReference>
<keyword evidence="4" id="KW-0808">Transferase</keyword>
<evidence type="ECO:0000313" key="5">
    <source>
        <dbReference type="Proteomes" id="UP000594688"/>
    </source>
</evidence>
<feature type="domain" description="Rhodanese" evidence="3">
    <location>
        <begin position="41"/>
        <end position="153"/>
    </location>
</feature>
<keyword evidence="1" id="KW-0677">Repeat</keyword>
<accession>A0A7T0BY72</accession>
<feature type="signal peptide" evidence="2">
    <location>
        <begin position="1"/>
        <end position="23"/>
    </location>
</feature>
<proteinExistence type="predicted"/>
<organism evidence="4 5">
    <name type="scientific">Candidatus Nitronauta litoralis</name>
    <dbReference type="NCBI Taxonomy" id="2705533"/>
    <lineage>
        <taxon>Bacteria</taxon>
        <taxon>Pseudomonadati</taxon>
        <taxon>Nitrospinota/Tectimicrobiota group</taxon>
        <taxon>Nitrospinota</taxon>
        <taxon>Nitrospinia</taxon>
        <taxon>Nitrospinales</taxon>
        <taxon>Nitrospinaceae</taxon>
        <taxon>Candidatus Nitronauta</taxon>
    </lineage>
</organism>
<evidence type="ECO:0000313" key="4">
    <source>
        <dbReference type="EMBL" id="QPJ63088.1"/>
    </source>
</evidence>
<dbReference type="PANTHER" id="PTHR43855:SF1">
    <property type="entry name" value="THIOSULFATE SULFURTRANSFERASE"/>
    <property type="match status" value="1"/>
</dbReference>
<dbReference type="EMBL" id="CP048685">
    <property type="protein sequence ID" value="QPJ63088.1"/>
    <property type="molecule type" value="Genomic_DNA"/>
</dbReference>
<evidence type="ECO:0000256" key="2">
    <source>
        <dbReference type="SAM" id="SignalP"/>
    </source>
</evidence>
<dbReference type="Pfam" id="PF00581">
    <property type="entry name" value="Rhodanese"/>
    <property type="match status" value="2"/>
</dbReference>
<dbReference type="SUPFAM" id="SSF52821">
    <property type="entry name" value="Rhodanese/Cell cycle control phosphatase"/>
    <property type="match status" value="2"/>
</dbReference>
<dbReference type="InterPro" id="IPR036873">
    <property type="entry name" value="Rhodanese-like_dom_sf"/>
</dbReference>
<evidence type="ECO:0000256" key="1">
    <source>
        <dbReference type="ARBA" id="ARBA00022737"/>
    </source>
</evidence>
<dbReference type="PANTHER" id="PTHR43855">
    <property type="entry name" value="THIOSULFATE SULFURTRANSFERASE"/>
    <property type="match status" value="1"/>
</dbReference>
<reference evidence="4 5" key="1">
    <citation type="submission" date="2020-02" db="EMBL/GenBank/DDBJ databases">
        <title>Genomic and physiological characterization of two novel Nitrospinaceae genera.</title>
        <authorList>
            <person name="Mueller A.J."/>
            <person name="Jung M.-Y."/>
            <person name="Strachan C.R."/>
            <person name="Herbold C.W."/>
            <person name="Kirkegaard R.H."/>
            <person name="Daims H."/>
        </authorList>
    </citation>
    <scope>NUCLEOTIDE SEQUENCE [LARGE SCALE GENOMIC DNA]</scope>
    <source>
        <strain evidence="4">EB</strain>
    </source>
</reference>
<dbReference type="CDD" id="cd01449">
    <property type="entry name" value="TST_Repeat_2"/>
    <property type="match status" value="1"/>
</dbReference>
<name>A0A7T0BY72_9BACT</name>
<keyword evidence="2" id="KW-0732">Signal</keyword>
<protein>
    <submittedName>
        <fullName evidence="4">Sulfurtransferase</fullName>
    </submittedName>
</protein>
<dbReference type="Proteomes" id="UP000594688">
    <property type="component" value="Chromosome"/>
</dbReference>
<evidence type="ECO:0000259" key="3">
    <source>
        <dbReference type="PROSITE" id="PS50206"/>
    </source>
</evidence>
<dbReference type="SMART" id="SM00450">
    <property type="entry name" value="RHOD"/>
    <property type="match status" value="2"/>
</dbReference>
<dbReference type="Gene3D" id="3.40.250.10">
    <property type="entry name" value="Rhodanese-like domain"/>
    <property type="match status" value="2"/>
</dbReference>
<dbReference type="InterPro" id="IPR001763">
    <property type="entry name" value="Rhodanese-like_dom"/>
</dbReference>
<feature type="chain" id="PRO_5032781330" evidence="2">
    <location>
        <begin position="24"/>
        <end position="300"/>
    </location>
</feature>
<dbReference type="GO" id="GO:0016740">
    <property type="term" value="F:transferase activity"/>
    <property type="evidence" value="ECO:0007669"/>
    <property type="project" value="UniProtKB-KW"/>
</dbReference>
<feature type="domain" description="Rhodanese" evidence="3">
    <location>
        <begin position="187"/>
        <end position="298"/>
    </location>
</feature>
<dbReference type="InterPro" id="IPR051126">
    <property type="entry name" value="Thiosulfate_sulfurtransferase"/>
</dbReference>
<dbReference type="KEGG" id="nli:G3M70_14880"/>